<dbReference type="GO" id="GO:0005524">
    <property type="term" value="F:ATP binding"/>
    <property type="evidence" value="ECO:0007669"/>
    <property type="project" value="UniProtKB-UniRule"/>
</dbReference>
<dbReference type="PANTHER" id="PTHR43289">
    <property type="entry name" value="MITOGEN-ACTIVATED PROTEIN KINASE KINASE KINASE 20-RELATED"/>
    <property type="match status" value="1"/>
</dbReference>
<keyword evidence="3 8" id="KW-0418">Kinase</keyword>
<evidence type="ECO:0000313" key="9">
    <source>
        <dbReference type="Proteomes" id="UP000319817"/>
    </source>
</evidence>
<keyword evidence="9" id="KW-1185">Reference proteome</keyword>
<dbReference type="SMART" id="SM00220">
    <property type="entry name" value="S_TKc"/>
    <property type="match status" value="1"/>
</dbReference>
<dbReference type="Gene3D" id="3.30.200.20">
    <property type="entry name" value="Phosphorylase Kinase, domain 1"/>
    <property type="match status" value="1"/>
</dbReference>
<dbReference type="SUPFAM" id="SSF56112">
    <property type="entry name" value="Protein kinase-like (PK-like)"/>
    <property type="match status" value="1"/>
</dbReference>
<name>A0A517NVS0_9BACT</name>
<gene>
    <name evidence="8" type="primary">stkP_3</name>
    <name evidence="8" type="ORF">K239x_32240</name>
</gene>
<feature type="binding site" evidence="5">
    <location>
        <position position="93"/>
    </location>
    <ligand>
        <name>ATP</name>
        <dbReference type="ChEBI" id="CHEBI:30616"/>
    </ligand>
</feature>
<dbReference type="InterPro" id="IPR045983">
    <property type="entry name" value="GUC-dom-containing_N"/>
</dbReference>
<dbReference type="CDD" id="cd14014">
    <property type="entry name" value="STKc_PknB_like"/>
    <property type="match status" value="1"/>
</dbReference>
<keyword evidence="2 5" id="KW-0547">Nucleotide-binding</keyword>
<feature type="compositionally biased region" description="Polar residues" evidence="6">
    <location>
        <begin position="545"/>
        <end position="555"/>
    </location>
</feature>
<feature type="domain" description="Protein kinase" evidence="7">
    <location>
        <begin position="65"/>
        <end position="360"/>
    </location>
</feature>
<dbReference type="InterPro" id="IPR017441">
    <property type="entry name" value="Protein_kinase_ATP_BS"/>
</dbReference>
<keyword evidence="4 5" id="KW-0067">ATP-binding</keyword>
<dbReference type="PROSITE" id="PS00107">
    <property type="entry name" value="PROTEIN_KINASE_ATP"/>
    <property type="match status" value="1"/>
</dbReference>
<dbReference type="Proteomes" id="UP000319817">
    <property type="component" value="Chromosome"/>
</dbReference>
<dbReference type="OrthoDB" id="6111975at2"/>
<organism evidence="8 9">
    <name type="scientific">Stieleria marina</name>
    <dbReference type="NCBI Taxonomy" id="1930275"/>
    <lineage>
        <taxon>Bacteria</taxon>
        <taxon>Pseudomonadati</taxon>
        <taxon>Planctomycetota</taxon>
        <taxon>Planctomycetia</taxon>
        <taxon>Pirellulales</taxon>
        <taxon>Pirellulaceae</taxon>
        <taxon>Stieleria</taxon>
    </lineage>
</organism>
<dbReference type="Pfam" id="PF19363">
    <property type="entry name" value="DUF5939"/>
    <property type="match status" value="1"/>
</dbReference>
<dbReference type="SUPFAM" id="SSF55961">
    <property type="entry name" value="Bet v1-like"/>
    <property type="match status" value="1"/>
</dbReference>
<evidence type="ECO:0000256" key="4">
    <source>
        <dbReference type="ARBA" id="ARBA00022840"/>
    </source>
</evidence>
<dbReference type="InterPro" id="IPR011009">
    <property type="entry name" value="Kinase-like_dom_sf"/>
</dbReference>
<sequence>MPLDDDSETFDDADELDDAPSWYGETLECDSSEASAPIDRLRVALNSSDSPGPDSILTRGQIGSYRPIELIGRGGMGSVYRAENADGKPIALKVLRQDINGSKLALQRFRKEATLLGESASPAITKLYEIGEDDGLSFLAMELVDGISLHQLMKDHCPLPERVTLMIIAEILRGLATLHEKATVHRDLKPANILLVQSLATEIGAFDSQTLSPSNSNADAVVKAPISKLVIAAGTVKLTDFGLARHVDQPESLELTKTNAVLGTPQYMAPEQFAAGHDIDPTVDIYALGATLFEMLSGRHALPADSFIEVATQHRQTRPPLISSLNPAVSDITSQLVAKALEKNPVDRYADASEMLHDVQQILQGRPTQIVSHPHVPSTQPNEFDANIRTYELVCHLKSSPEVLWPYVSNTERINRAVDLPAVNFHVQTGEHGDVQHYGSTRFLGMNMSWREHPFEWIEASRMSVLRQLDNGPLDWLISDVQLQRGDQGGTILTHRFQVRPRGLMGRLVARLQVGWHSRRAFDRAYHHIDDVLTWEANQDDRESQTPTDTRSTSLARDAFESPNQLTAAQRRKLDGLIRELRNRNLHPDVLLRLEDHVARGAAQSVARLQPFALAKQWGLPQENVIAAFLHAAHVGLLDHCWDIHCPICRVPSARVDELREVKTHGRCDVCNEDFAADLVHSVELTFRVHPSIREVDQQTYCIGGPWHLPHVVAQARLDVGEVFPLSLRLDEGDYQIRSPQLSDALPLSVSSQSRQKFHRLDLSQEFKDHPPLVFSGTGQRLTLHNQFPCELLIRVERMAQHRVLLNAAKIASHPLFRELFPNEVLATDIPVSIPKITFVVNELKREADFDRDALPNDADRYGGVQTYLAAFRTRIASGGGFCFKVVGDQAIAVFYDHTQAERTAASLGEISPPGFSNQVRIQQGPAVMATVNDQLEYFGETLNEALR</sequence>
<evidence type="ECO:0000259" key="7">
    <source>
        <dbReference type="PROSITE" id="PS50011"/>
    </source>
</evidence>
<feature type="compositionally biased region" description="Acidic residues" evidence="6">
    <location>
        <begin position="1"/>
        <end position="18"/>
    </location>
</feature>
<dbReference type="RefSeq" id="WP_145419106.1">
    <property type="nucleotide sequence ID" value="NZ_CP036526.1"/>
</dbReference>
<dbReference type="PROSITE" id="PS50011">
    <property type="entry name" value="PROTEIN_KINASE_DOM"/>
    <property type="match status" value="1"/>
</dbReference>
<evidence type="ECO:0000256" key="3">
    <source>
        <dbReference type="ARBA" id="ARBA00022777"/>
    </source>
</evidence>
<evidence type="ECO:0000313" key="8">
    <source>
        <dbReference type="EMBL" id="QDT11230.1"/>
    </source>
</evidence>
<dbReference type="InterPro" id="IPR000719">
    <property type="entry name" value="Prot_kinase_dom"/>
</dbReference>
<evidence type="ECO:0000256" key="5">
    <source>
        <dbReference type="PROSITE-ProRule" id="PRU10141"/>
    </source>
</evidence>
<evidence type="ECO:0000256" key="6">
    <source>
        <dbReference type="SAM" id="MobiDB-lite"/>
    </source>
</evidence>
<evidence type="ECO:0000256" key="2">
    <source>
        <dbReference type="ARBA" id="ARBA00022741"/>
    </source>
</evidence>
<protein>
    <submittedName>
        <fullName evidence="8">Serine/threonine-protein kinase StkP</fullName>
        <ecNumber evidence="8">2.7.11.1</ecNumber>
    </submittedName>
</protein>
<dbReference type="GO" id="GO:0004674">
    <property type="term" value="F:protein serine/threonine kinase activity"/>
    <property type="evidence" value="ECO:0007669"/>
    <property type="project" value="UniProtKB-EC"/>
</dbReference>
<accession>A0A517NVS0</accession>
<dbReference type="PANTHER" id="PTHR43289:SF6">
    <property type="entry name" value="SERINE_THREONINE-PROTEIN KINASE NEKL-3"/>
    <property type="match status" value="1"/>
</dbReference>
<dbReference type="AlphaFoldDB" id="A0A517NVS0"/>
<keyword evidence="1 8" id="KW-0808">Transferase</keyword>
<dbReference type="Gene3D" id="1.10.510.10">
    <property type="entry name" value="Transferase(Phosphotransferase) domain 1"/>
    <property type="match status" value="1"/>
</dbReference>
<feature type="region of interest" description="Disordered" evidence="6">
    <location>
        <begin position="1"/>
        <end position="23"/>
    </location>
</feature>
<evidence type="ECO:0000256" key="1">
    <source>
        <dbReference type="ARBA" id="ARBA00022679"/>
    </source>
</evidence>
<feature type="region of interest" description="Disordered" evidence="6">
    <location>
        <begin position="538"/>
        <end position="558"/>
    </location>
</feature>
<dbReference type="EMBL" id="CP036526">
    <property type="protein sequence ID" value="QDT11230.1"/>
    <property type="molecule type" value="Genomic_DNA"/>
</dbReference>
<reference evidence="8 9" key="1">
    <citation type="submission" date="2019-02" db="EMBL/GenBank/DDBJ databases">
        <title>Deep-cultivation of Planctomycetes and their phenomic and genomic characterization uncovers novel biology.</title>
        <authorList>
            <person name="Wiegand S."/>
            <person name="Jogler M."/>
            <person name="Boedeker C."/>
            <person name="Pinto D."/>
            <person name="Vollmers J."/>
            <person name="Rivas-Marin E."/>
            <person name="Kohn T."/>
            <person name="Peeters S.H."/>
            <person name="Heuer A."/>
            <person name="Rast P."/>
            <person name="Oberbeckmann S."/>
            <person name="Bunk B."/>
            <person name="Jeske O."/>
            <person name="Meyerdierks A."/>
            <person name="Storesund J.E."/>
            <person name="Kallscheuer N."/>
            <person name="Luecker S."/>
            <person name="Lage O.M."/>
            <person name="Pohl T."/>
            <person name="Merkel B.J."/>
            <person name="Hornburger P."/>
            <person name="Mueller R.-W."/>
            <person name="Bruemmer F."/>
            <person name="Labrenz M."/>
            <person name="Spormann A.M."/>
            <person name="Op den Camp H."/>
            <person name="Overmann J."/>
            <person name="Amann R."/>
            <person name="Jetten M.S.M."/>
            <person name="Mascher T."/>
            <person name="Medema M.H."/>
            <person name="Devos D.P."/>
            <person name="Kaster A.-K."/>
            <person name="Ovreas L."/>
            <person name="Rohde M."/>
            <person name="Galperin M.Y."/>
            <person name="Jogler C."/>
        </authorList>
    </citation>
    <scope>NUCLEOTIDE SEQUENCE [LARGE SCALE GENOMIC DNA]</scope>
    <source>
        <strain evidence="8 9">K23_9</strain>
    </source>
</reference>
<dbReference type="EC" id="2.7.11.1" evidence="8"/>
<proteinExistence type="predicted"/>
<dbReference type="Pfam" id="PF00069">
    <property type="entry name" value="Pkinase"/>
    <property type="match status" value="1"/>
</dbReference>